<keyword evidence="6" id="KW-0046">Antibiotic resistance</keyword>
<keyword evidence="4 6" id="KW-1133">Transmembrane helix</keyword>
<organism evidence="7">
    <name type="scientific">Intestinibacter bartlettii</name>
    <dbReference type="NCBI Taxonomy" id="261299"/>
    <lineage>
        <taxon>Bacteria</taxon>
        <taxon>Bacillati</taxon>
        <taxon>Bacillota</taxon>
        <taxon>Clostridia</taxon>
        <taxon>Peptostreptococcales</taxon>
        <taxon>Peptostreptococcaceae</taxon>
        <taxon>Intestinibacter</taxon>
    </lineage>
</organism>
<keyword evidence="2" id="KW-1003">Cell membrane</keyword>
<feature type="transmembrane region" description="Helical" evidence="6">
    <location>
        <begin position="130"/>
        <end position="151"/>
    </location>
</feature>
<feature type="transmembrane region" description="Helical" evidence="6">
    <location>
        <begin position="320"/>
        <end position="339"/>
    </location>
</feature>
<dbReference type="PANTHER" id="PTHR37693">
    <property type="entry name" value="PHOSPHATIDYLGLYCEROL LYSYLTRANSFERASE"/>
    <property type="match status" value="1"/>
</dbReference>
<comment type="subcellular location">
    <subcellularLocation>
        <location evidence="1 6">Cell membrane</location>
        <topology evidence="1 6">Multi-pass membrane protein</topology>
    </subcellularLocation>
</comment>
<feature type="transmembrane region" description="Helical" evidence="6">
    <location>
        <begin position="233"/>
        <end position="254"/>
    </location>
</feature>
<dbReference type="GO" id="GO:0046677">
    <property type="term" value="P:response to antibiotic"/>
    <property type="evidence" value="ECO:0007669"/>
    <property type="project" value="UniProtKB-KW"/>
</dbReference>
<feature type="transmembrane region" description="Helical" evidence="6">
    <location>
        <begin position="157"/>
        <end position="181"/>
    </location>
</feature>
<evidence type="ECO:0000313" key="7">
    <source>
        <dbReference type="EMBL" id="VYU23338.1"/>
    </source>
</evidence>
<evidence type="ECO:0000256" key="1">
    <source>
        <dbReference type="ARBA" id="ARBA00004651"/>
    </source>
</evidence>
<keyword evidence="5 6" id="KW-0472">Membrane</keyword>
<sequence length="354" mass="40305">MEFFKKYRNTILKYAFLLFLMFFTVYLVFKNLDINSIDKIKNIIDKKYIAIGVCAILLYIILEGIILKQIVDAQYKVKARFLGMKLATMGFYYNLITPFASGSQPMLIYVLNKYKVPLSEATGIITNKTLLYQTVVTIYCTVFFVLNIGILQTQLPGVISLVILGLSINAFTIIMGLLAILNPGKVKAVANFLIEHLSKLKIFKFLKNKQGQVDKFIEEYSTSVKFFMTNKKLLIKTTLLTIIQLTAYFSVSYWIYKSFDLGQGKFLYIITLQTLLYMAVSPIPTPGNIGANELAFFNIFSTVFPKQFLGYAVLLYGGLVYYLILILSGVLTIISHFQIKEKHHGLKNRAKSEI</sequence>
<keyword evidence="3 6" id="KW-0812">Transmembrane</keyword>
<comment type="function">
    <text evidence="6">Catalyzes the transfer of a lysyl group from L-lysyl-tRNA(Lys) to membrane-bound phosphatidylglycerol (PG), which produces lysylphosphatidylglycerol (LPG), a major component of the bacterial membrane with a positive net charge. LPG synthesis contributes to bacterial virulence as it is involved in the resistance mechanism against cationic antimicrobial peptides (CAMP) produces by the host's immune system (defensins, cathelicidins) and by the competing microorganisms.</text>
</comment>
<keyword evidence="6" id="KW-0808">Transferase</keyword>
<dbReference type="AlphaFoldDB" id="A0A6N3D7R2"/>
<dbReference type="EC" id="2.3.2.3" evidence="6"/>
<dbReference type="GO" id="GO:0005886">
    <property type="term" value="C:plasma membrane"/>
    <property type="evidence" value="ECO:0007669"/>
    <property type="project" value="UniProtKB-SubCell"/>
</dbReference>
<dbReference type="GO" id="GO:0050071">
    <property type="term" value="F:phosphatidylglycerol lysyltransferase activity"/>
    <property type="evidence" value="ECO:0007669"/>
    <property type="project" value="UniProtKB-EC"/>
</dbReference>
<evidence type="ECO:0000256" key="5">
    <source>
        <dbReference type="ARBA" id="ARBA00023136"/>
    </source>
</evidence>
<accession>A0A6N3D7R2</accession>
<evidence type="ECO:0000256" key="4">
    <source>
        <dbReference type="ARBA" id="ARBA00022989"/>
    </source>
</evidence>
<feature type="transmembrane region" description="Helical" evidence="6">
    <location>
        <begin position="12"/>
        <end position="29"/>
    </location>
</feature>
<comment type="similarity">
    <text evidence="6">Belongs to the LPG synthase family.</text>
</comment>
<evidence type="ECO:0000256" key="3">
    <source>
        <dbReference type="ARBA" id="ARBA00022692"/>
    </source>
</evidence>
<proteinExistence type="inferred from homology"/>
<name>A0A6N3D7R2_9FIRM</name>
<dbReference type="GO" id="GO:0006629">
    <property type="term" value="P:lipid metabolic process"/>
    <property type="evidence" value="ECO:0007669"/>
    <property type="project" value="UniProtKB-KW"/>
</dbReference>
<feature type="transmembrane region" description="Helical" evidence="6">
    <location>
        <begin position="266"/>
        <end position="283"/>
    </location>
</feature>
<evidence type="ECO:0000256" key="6">
    <source>
        <dbReference type="RuleBase" id="RU363042"/>
    </source>
</evidence>
<dbReference type="PANTHER" id="PTHR37693:SF1">
    <property type="entry name" value="INTEGRAL MEMBRANE PROTEIN"/>
    <property type="match status" value="1"/>
</dbReference>
<reference evidence="7" key="1">
    <citation type="submission" date="2019-11" db="EMBL/GenBank/DDBJ databases">
        <authorList>
            <person name="Feng L."/>
        </authorList>
    </citation>
    <scope>NUCLEOTIDE SEQUENCE</scope>
    <source>
        <strain evidence="7">IbartlettiiLFYP30</strain>
    </source>
</reference>
<gene>
    <name evidence="6" type="primary">mprF</name>
    <name evidence="7" type="ORF">IBLFYP30_02088</name>
</gene>
<comment type="catalytic activity">
    <reaction evidence="6">
        <text>L-lysyl-tRNA(Lys) + a 1,2-diacyl-sn-glycero-3-phospho-(1'-sn-glycerol) = a 1,2-diacyl-sn-glycero-3-phospho-1'-(3'-O-L-lysyl)-sn-glycerol + tRNA(Lys)</text>
        <dbReference type="Rhea" id="RHEA:10668"/>
        <dbReference type="Rhea" id="RHEA-COMP:9696"/>
        <dbReference type="Rhea" id="RHEA-COMP:9697"/>
        <dbReference type="ChEBI" id="CHEBI:64716"/>
        <dbReference type="ChEBI" id="CHEBI:75792"/>
        <dbReference type="ChEBI" id="CHEBI:78442"/>
        <dbReference type="ChEBI" id="CHEBI:78529"/>
        <dbReference type="EC" id="2.3.2.3"/>
    </reaction>
</comment>
<feature type="transmembrane region" description="Helical" evidence="6">
    <location>
        <begin position="49"/>
        <end position="71"/>
    </location>
</feature>
<dbReference type="NCBIfam" id="TIGR00374">
    <property type="entry name" value="flippase-like domain"/>
    <property type="match status" value="1"/>
</dbReference>
<dbReference type="InterPro" id="IPR022791">
    <property type="entry name" value="L-PG_synthase/AglD"/>
</dbReference>
<protein>
    <recommendedName>
        <fullName evidence="6">Phosphatidylglycerol lysyltransferase</fullName>
        <ecNumber evidence="6">2.3.2.3</ecNumber>
    </recommendedName>
    <alternativeName>
        <fullName evidence="6">Lysylphosphatidylglycerol synthase</fullName>
    </alternativeName>
</protein>
<keyword evidence="6" id="KW-0443">Lipid metabolism</keyword>
<dbReference type="RefSeq" id="WP_055089255.1">
    <property type="nucleotide sequence ID" value="NZ_CABIXZ010000002.1"/>
</dbReference>
<evidence type="ECO:0000256" key="2">
    <source>
        <dbReference type="ARBA" id="ARBA00022475"/>
    </source>
</evidence>
<feature type="transmembrane region" description="Helical" evidence="6">
    <location>
        <begin position="91"/>
        <end position="110"/>
    </location>
</feature>
<dbReference type="EMBL" id="CACRUE010000031">
    <property type="protein sequence ID" value="VYU23338.1"/>
    <property type="molecule type" value="Genomic_DNA"/>
</dbReference>
<dbReference type="Pfam" id="PF03706">
    <property type="entry name" value="LPG_synthase_TM"/>
    <property type="match status" value="1"/>
</dbReference>